<evidence type="ECO:0000313" key="3">
    <source>
        <dbReference type="EMBL" id="KZP18772.1"/>
    </source>
</evidence>
<keyword evidence="2" id="KW-0472">Membrane</keyword>
<organism evidence="3 4">
    <name type="scientific">Athelia psychrophila</name>
    <dbReference type="NCBI Taxonomy" id="1759441"/>
    <lineage>
        <taxon>Eukaryota</taxon>
        <taxon>Fungi</taxon>
        <taxon>Dikarya</taxon>
        <taxon>Basidiomycota</taxon>
        <taxon>Agaricomycotina</taxon>
        <taxon>Agaricomycetes</taxon>
        <taxon>Agaricomycetidae</taxon>
        <taxon>Atheliales</taxon>
        <taxon>Atheliaceae</taxon>
        <taxon>Athelia</taxon>
    </lineage>
</organism>
<dbReference type="PANTHER" id="PTHR36050">
    <property type="entry name" value="O-FUCOSYLTRANSFERASE 30"/>
    <property type="match status" value="1"/>
</dbReference>
<name>A0A166HED0_9AGAM</name>
<dbReference type="STRING" id="436010.A0A166HED0"/>
<dbReference type="Proteomes" id="UP000076532">
    <property type="component" value="Unassembled WGS sequence"/>
</dbReference>
<accession>A0A166HED0</accession>
<protein>
    <recommendedName>
        <fullName evidence="5">CigA protein</fullName>
    </recommendedName>
</protein>
<evidence type="ECO:0000256" key="2">
    <source>
        <dbReference type="SAM" id="Phobius"/>
    </source>
</evidence>
<dbReference type="EMBL" id="KV417569">
    <property type="protein sequence ID" value="KZP18772.1"/>
    <property type="molecule type" value="Genomic_DNA"/>
</dbReference>
<dbReference type="AlphaFoldDB" id="A0A166HED0"/>
<reference evidence="3 4" key="1">
    <citation type="journal article" date="2016" name="Mol. Biol. Evol.">
        <title>Comparative Genomics of Early-Diverging Mushroom-Forming Fungi Provides Insights into the Origins of Lignocellulose Decay Capabilities.</title>
        <authorList>
            <person name="Nagy L.G."/>
            <person name="Riley R."/>
            <person name="Tritt A."/>
            <person name="Adam C."/>
            <person name="Daum C."/>
            <person name="Floudas D."/>
            <person name="Sun H."/>
            <person name="Yadav J.S."/>
            <person name="Pangilinan J."/>
            <person name="Larsson K.H."/>
            <person name="Matsuura K."/>
            <person name="Barry K."/>
            <person name="Labutti K."/>
            <person name="Kuo R."/>
            <person name="Ohm R.A."/>
            <person name="Bhattacharya S.S."/>
            <person name="Shirouzu T."/>
            <person name="Yoshinaga Y."/>
            <person name="Martin F.M."/>
            <person name="Grigoriev I.V."/>
            <person name="Hibbett D.S."/>
        </authorList>
    </citation>
    <scope>NUCLEOTIDE SEQUENCE [LARGE SCALE GENOMIC DNA]</scope>
    <source>
        <strain evidence="3 4">CBS 109695</strain>
    </source>
</reference>
<dbReference type="GO" id="GO:0016740">
    <property type="term" value="F:transferase activity"/>
    <property type="evidence" value="ECO:0007669"/>
    <property type="project" value="UniProtKB-KW"/>
</dbReference>
<keyword evidence="2" id="KW-0812">Transmembrane</keyword>
<evidence type="ECO:0008006" key="5">
    <source>
        <dbReference type="Google" id="ProtNLM"/>
    </source>
</evidence>
<proteinExistence type="predicted"/>
<keyword evidence="4" id="KW-1185">Reference proteome</keyword>
<gene>
    <name evidence="3" type="ORF">FIBSPDRAFT_1045899</name>
</gene>
<keyword evidence="2" id="KW-1133">Transmembrane helix</keyword>
<dbReference type="GO" id="GO:0006004">
    <property type="term" value="P:fucose metabolic process"/>
    <property type="evidence" value="ECO:0007669"/>
    <property type="project" value="UniProtKB-KW"/>
</dbReference>
<dbReference type="PANTHER" id="PTHR36050:SF1">
    <property type="entry name" value="O-FUCOSYLTRANSFERASE 30"/>
    <property type="match status" value="1"/>
</dbReference>
<dbReference type="OrthoDB" id="1882547at2759"/>
<evidence type="ECO:0000256" key="1">
    <source>
        <dbReference type="SAM" id="MobiDB-lite"/>
    </source>
</evidence>
<feature type="transmembrane region" description="Helical" evidence="2">
    <location>
        <begin position="52"/>
        <end position="73"/>
    </location>
</feature>
<evidence type="ECO:0000313" key="4">
    <source>
        <dbReference type="Proteomes" id="UP000076532"/>
    </source>
</evidence>
<sequence>MSTARYDSASPSVALEKGAYRIRAAPRRRCSSDAPRLVPKPSILKRREMHTAMLLLLLASATLTSFGTAYYLFATRWAHSALAITLPAESDATLQATARYDRGTPAVHTSNVDSIVNINGNEDARFLAYLPHSGFHNQRIAFENALVLAYILNRTLLVPPVRLGSKPLRYVAFARLRQHLALSGKEGLQHCARVSQHIQVPDECTGYFDYTHIEWEWLVDLAEVKATQRLVRAAWAAGNLGLPDNDNEKDTLTLRDENAYDFRFLDAPQEQDQGRYLNSIQISTLASAPQRLIQLGTLFGSSRLRLKAPLNIAHRTEIRRAMAYSNPRLNAAADRIRDALGGRGRYLGAHVRVGDAHFKANAAGNARVVWWRLIIEVLGVSEEAALELERHANANETSSSESEGLPPPVLSPDRAALRTPHAPLPPLPRIFTPHLPCRAALHTRRTLLRLNAPLFLATDARHPLQDPALRLFLRTFPCTFFLSDFSALTAPPGGGDGWERQFGLPFLDALVAARAWAVVGTAGSTFSRFVEDVLWRVEWGWEIVQRG</sequence>
<feature type="region of interest" description="Disordered" evidence="1">
    <location>
        <begin position="392"/>
        <end position="418"/>
    </location>
</feature>